<proteinExistence type="predicted"/>
<organism evidence="2">
    <name type="scientific">bioreactor metagenome</name>
    <dbReference type="NCBI Taxonomy" id="1076179"/>
    <lineage>
        <taxon>unclassified sequences</taxon>
        <taxon>metagenomes</taxon>
        <taxon>ecological metagenomes</taxon>
    </lineage>
</organism>
<dbReference type="AlphaFoldDB" id="A0A645F1W9"/>
<accession>A0A645F1W9</accession>
<comment type="caution">
    <text evidence="2">The sequence shown here is derived from an EMBL/GenBank/DDBJ whole genome shotgun (WGS) entry which is preliminary data.</text>
</comment>
<feature type="transmembrane region" description="Helical" evidence="1">
    <location>
        <begin position="80"/>
        <end position="102"/>
    </location>
</feature>
<dbReference type="InterPro" id="IPR043723">
    <property type="entry name" value="DUF5665"/>
</dbReference>
<keyword evidence="1" id="KW-1133">Transmembrane helix</keyword>
<evidence type="ECO:0000313" key="2">
    <source>
        <dbReference type="EMBL" id="MPN08207.1"/>
    </source>
</evidence>
<gene>
    <name evidence="2" type="ORF">SDC9_155489</name>
</gene>
<keyword evidence="1" id="KW-0472">Membrane</keyword>
<sequence length="111" mass="12438">MRPQAGASTDYYFNIFPLPFQYKARFAVCLASAWGKLFGMTDWEKLTADLVDALERSRIRELAHVLTNTRRLLWNSFISGIFRGLGMALGFSVLGALALLLLGKIFGVEFS</sequence>
<dbReference type="EMBL" id="VSSQ01054232">
    <property type="protein sequence ID" value="MPN08207.1"/>
    <property type="molecule type" value="Genomic_DNA"/>
</dbReference>
<keyword evidence="1" id="KW-0812">Transmembrane</keyword>
<reference evidence="2" key="1">
    <citation type="submission" date="2019-08" db="EMBL/GenBank/DDBJ databases">
        <authorList>
            <person name="Kucharzyk K."/>
            <person name="Murdoch R.W."/>
            <person name="Higgins S."/>
            <person name="Loffler F."/>
        </authorList>
    </citation>
    <scope>NUCLEOTIDE SEQUENCE</scope>
</reference>
<dbReference type="Pfam" id="PF18910">
    <property type="entry name" value="DUF5665"/>
    <property type="match status" value="1"/>
</dbReference>
<evidence type="ECO:0000256" key="1">
    <source>
        <dbReference type="SAM" id="Phobius"/>
    </source>
</evidence>
<name>A0A645F1W9_9ZZZZ</name>
<protein>
    <submittedName>
        <fullName evidence="2">Uncharacterized protein</fullName>
    </submittedName>
</protein>